<protein>
    <submittedName>
        <fullName evidence="2">DUF262 domain-containing protein</fullName>
    </submittedName>
</protein>
<dbReference type="EMBL" id="JBEDNQ010000005">
    <property type="protein sequence ID" value="MEQ3551758.1"/>
    <property type="molecule type" value="Genomic_DNA"/>
</dbReference>
<proteinExistence type="predicted"/>
<evidence type="ECO:0000313" key="3">
    <source>
        <dbReference type="Proteomes" id="UP001494902"/>
    </source>
</evidence>
<reference evidence="2 3" key="1">
    <citation type="submission" date="2024-03" db="EMBL/GenBank/DDBJ databases">
        <title>Draft genome sequence of Pseudonocardia nematodicida JCM 31783.</title>
        <authorList>
            <person name="Butdee W."/>
            <person name="Duangmal K."/>
        </authorList>
    </citation>
    <scope>NUCLEOTIDE SEQUENCE [LARGE SCALE GENOMIC DNA]</scope>
    <source>
        <strain evidence="2 3">JCM 31783</strain>
    </source>
</reference>
<evidence type="ECO:0000259" key="1">
    <source>
        <dbReference type="Pfam" id="PF03235"/>
    </source>
</evidence>
<dbReference type="PANTHER" id="PTHR37292:SF2">
    <property type="entry name" value="DUF262 DOMAIN-CONTAINING PROTEIN"/>
    <property type="match status" value="1"/>
</dbReference>
<dbReference type="Pfam" id="PF03235">
    <property type="entry name" value="GmrSD_N"/>
    <property type="match status" value="1"/>
</dbReference>
<comment type="caution">
    <text evidence="2">The sequence shown here is derived from an EMBL/GenBank/DDBJ whole genome shotgun (WGS) entry which is preliminary data.</text>
</comment>
<accession>A0ABV1KD00</accession>
<dbReference type="PANTHER" id="PTHR37292">
    <property type="entry name" value="VNG6097C"/>
    <property type="match status" value="1"/>
</dbReference>
<feature type="domain" description="GmrSD restriction endonucleases N-terminal" evidence="1">
    <location>
        <begin position="12"/>
        <end position="244"/>
    </location>
</feature>
<organism evidence="2 3">
    <name type="scientific">Pseudonocardia nematodicida</name>
    <dbReference type="NCBI Taxonomy" id="1206997"/>
    <lineage>
        <taxon>Bacteria</taxon>
        <taxon>Bacillati</taxon>
        <taxon>Actinomycetota</taxon>
        <taxon>Actinomycetes</taxon>
        <taxon>Pseudonocardiales</taxon>
        <taxon>Pseudonocardiaceae</taxon>
        <taxon>Pseudonocardia</taxon>
    </lineage>
</organism>
<gene>
    <name evidence="2" type="ORF">WIS52_14890</name>
</gene>
<dbReference type="RefSeq" id="WP_349298828.1">
    <property type="nucleotide sequence ID" value="NZ_JBEDNQ010000005.1"/>
</dbReference>
<name>A0ABV1KD00_9PSEU</name>
<keyword evidence="3" id="KW-1185">Reference proteome</keyword>
<sequence length="566" mass="63056">MFEANGKQISYLLQRIHDRELAVPDFQRDFVWDSKSTVELLRSIMSRYPAGTLLFWKQGDDNAAFAARAVDGAPQLGSKSADELILDGQQRLTSLFRALTGVAEETYFLRLRKFLSQAGDVHPVHEVDFDEAIVVVEGSTKDIDPSDRGWQYAEGLFPLQRLDDFHEWLDGFARAAAPDADQEYALKRQLRAVYDAYLVPLRSYGFPVVTLPAKTALEAVCNIFETLNRTGKPLGASDLVTARLYPSGVNLRELSEEARERDSILDDFDVETYPLLQAVSLRVRRSAQRADVLRSLTADDIREHWTPVASGAAAVLDLLQNDYGVLGKRWLPYGMLIVTMAAAWPEVRAMKPLERSGALERLSQYFWCTTFMANFDQGANSQAGADYSRLSKWLADPEAEAPEAVASFSFSESTLRAANVRRKALHAGVMALTIRMGAKDFHSAQRLTALKVKEKRIDSHHIFPKGFLPKGVPSELLLNRALIDAETNKIIGKRPPSQYLDQMEKTYGAEKLLDVLDSHAIQQGPDSGLSSDDYEQFLSQRLTAVVDLIERVTGHAVTKDVTGGDA</sequence>
<dbReference type="InterPro" id="IPR004919">
    <property type="entry name" value="GmrSD_N"/>
</dbReference>
<evidence type="ECO:0000313" key="2">
    <source>
        <dbReference type="EMBL" id="MEQ3551758.1"/>
    </source>
</evidence>
<dbReference type="Proteomes" id="UP001494902">
    <property type="component" value="Unassembled WGS sequence"/>
</dbReference>